<protein>
    <submittedName>
        <fullName evidence="1">Uncharacterized protein</fullName>
    </submittedName>
</protein>
<accession>A0A5J9ULF0</accession>
<comment type="caution">
    <text evidence="1">The sequence shown here is derived from an EMBL/GenBank/DDBJ whole genome shotgun (WGS) entry which is preliminary data.</text>
</comment>
<feature type="non-terminal residue" evidence="1">
    <location>
        <position position="1"/>
    </location>
</feature>
<gene>
    <name evidence="1" type="ORF">EJB05_26372</name>
</gene>
<organism evidence="1 2">
    <name type="scientific">Eragrostis curvula</name>
    <name type="common">weeping love grass</name>
    <dbReference type="NCBI Taxonomy" id="38414"/>
    <lineage>
        <taxon>Eukaryota</taxon>
        <taxon>Viridiplantae</taxon>
        <taxon>Streptophyta</taxon>
        <taxon>Embryophyta</taxon>
        <taxon>Tracheophyta</taxon>
        <taxon>Spermatophyta</taxon>
        <taxon>Magnoliopsida</taxon>
        <taxon>Liliopsida</taxon>
        <taxon>Poales</taxon>
        <taxon>Poaceae</taxon>
        <taxon>PACMAD clade</taxon>
        <taxon>Chloridoideae</taxon>
        <taxon>Eragrostideae</taxon>
        <taxon>Eragrostidinae</taxon>
        <taxon>Eragrostis</taxon>
    </lineage>
</organism>
<reference evidence="1 2" key="1">
    <citation type="journal article" date="2019" name="Sci. Rep.">
        <title>A high-quality genome of Eragrostis curvula grass provides insights into Poaceae evolution and supports new strategies to enhance forage quality.</title>
        <authorList>
            <person name="Carballo J."/>
            <person name="Santos B.A.C.M."/>
            <person name="Zappacosta D."/>
            <person name="Garbus I."/>
            <person name="Selva J.P."/>
            <person name="Gallo C.A."/>
            <person name="Diaz A."/>
            <person name="Albertini E."/>
            <person name="Caccamo M."/>
            <person name="Echenique V."/>
        </authorList>
    </citation>
    <scope>NUCLEOTIDE SEQUENCE [LARGE SCALE GENOMIC DNA]</scope>
    <source>
        <strain evidence="2">cv. Victoria</strain>
        <tissue evidence="1">Leaf</tissue>
    </source>
</reference>
<dbReference type="Proteomes" id="UP000324897">
    <property type="component" value="Chromosome 2"/>
</dbReference>
<evidence type="ECO:0000313" key="2">
    <source>
        <dbReference type="Proteomes" id="UP000324897"/>
    </source>
</evidence>
<name>A0A5J9ULF0_9POAL</name>
<evidence type="ECO:0000313" key="1">
    <source>
        <dbReference type="EMBL" id="TVU23980.1"/>
    </source>
</evidence>
<dbReference type="EMBL" id="RWGY01000013">
    <property type="protein sequence ID" value="TVU23980.1"/>
    <property type="molecule type" value="Genomic_DNA"/>
</dbReference>
<proteinExistence type="predicted"/>
<keyword evidence="2" id="KW-1185">Reference proteome</keyword>
<dbReference type="AlphaFoldDB" id="A0A5J9ULF0"/>
<sequence>MHAVEQIIIEYSSSHHVTSMGLGDIKEFQPNISAHMLLHPLNDTTRLQREAANSKMQLWFVDTKHQNKFDLCRYTTRHREVTADIHSNAMHRNL</sequence>
<dbReference type="Gramene" id="TVU23980">
    <property type="protein sequence ID" value="TVU23980"/>
    <property type="gene ID" value="EJB05_26372"/>
</dbReference>